<accession>A0A3S9MZ61</accession>
<sequence length="308" mass="35289">MKNLLLLLLLAACIGCETPSENEKNEVDSTTNEVAYEPSTAPARNLSQDFKDYWYAGVAEICSYELNQSRYGQNRPGDAVLIFVTEPFNPVDQVKADAQNDTNRSVLKLNATRNFNTGIYPYTIMSSTFLPLDKQDNAIKVATSIQEWCGHTYMQLNNRQDQYDVMLHSYFQSEGNKEFAVDNVMLENQVPSQLRLDPRSMPIGQIKMIPSTEYLRLVHKETKAMDATASLIENQDNLIYNIKYNDDSRSIAYTVESAFPYKVMSWEETYQERGRTATTTAQLKETLRTAYWSQNSNEYNYLRDSLAL</sequence>
<protein>
    <submittedName>
        <fullName evidence="1">Septum formation inhibitor Maf</fullName>
    </submittedName>
</protein>
<reference evidence="1 2" key="1">
    <citation type="submission" date="2018-12" db="EMBL/GenBank/DDBJ databases">
        <title>Complete genome of Nonlabens sp. MJ115.</title>
        <authorList>
            <person name="Choi H.S."/>
            <person name="Jung J."/>
        </authorList>
    </citation>
    <scope>NUCLEOTIDE SEQUENCE [LARGE SCALE GENOMIC DNA]</scope>
    <source>
        <strain evidence="1 2">MJ115</strain>
    </source>
</reference>
<evidence type="ECO:0000313" key="1">
    <source>
        <dbReference type="EMBL" id="AZQ44382.1"/>
    </source>
</evidence>
<dbReference type="EMBL" id="CP034549">
    <property type="protein sequence ID" value="AZQ44382.1"/>
    <property type="molecule type" value="Genomic_DNA"/>
</dbReference>
<evidence type="ECO:0000313" key="2">
    <source>
        <dbReference type="Proteomes" id="UP000279600"/>
    </source>
</evidence>
<proteinExistence type="predicted"/>
<dbReference type="OrthoDB" id="5496093at2"/>
<name>A0A3S9MZ61_9FLAO</name>
<dbReference type="KEGG" id="noj:EJ995_09065"/>
<dbReference type="RefSeq" id="WP_126447768.1">
    <property type="nucleotide sequence ID" value="NZ_CP034549.1"/>
</dbReference>
<gene>
    <name evidence="1" type="ORF">EJ995_09065</name>
</gene>
<dbReference type="AlphaFoldDB" id="A0A3S9MZ61"/>
<dbReference type="Proteomes" id="UP000279600">
    <property type="component" value="Chromosome"/>
</dbReference>
<keyword evidence="2" id="KW-1185">Reference proteome</keyword>
<organism evidence="1 2">
    <name type="scientific">Nonlabens ponticola</name>
    <dbReference type="NCBI Taxonomy" id="2496866"/>
    <lineage>
        <taxon>Bacteria</taxon>
        <taxon>Pseudomonadati</taxon>
        <taxon>Bacteroidota</taxon>
        <taxon>Flavobacteriia</taxon>
        <taxon>Flavobacteriales</taxon>
        <taxon>Flavobacteriaceae</taxon>
        <taxon>Nonlabens</taxon>
    </lineage>
</organism>